<evidence type="ECO:0000313" key="1">
    <source>
        <dbReference type="EMBL" id="MFC6885269.1"/>
    </source>
</evidence>
<reference evidence="2" key="1">
    <citation type="journal article" date="2019" name="Int. J. Syst. Evol. Microbiol.">
        <title>The Global Catalogue of Microorganisms (GCM) 10K type strain sequencing project: providing services to taxonomists for standard genome sequencing and annotation.</title>
        <authorList>
            <consortium name="The Broad Institute Genomics Platform"/>
            <consortium name="The Broad Institute Genome Sequencing Center for Infectious Disease"/>
            <person name="Wu L."/>
            <person name="Ma J."/>
        </authorList>
    </citation>
    <scope>NUCLEOTIDE SEQUENCE [LARGE SCALE GENOMIC DNA]</scope>
    <source>
        <strain evidence="2">JCM 3369</strain>
    </source>
</reference>
<gene>
    <name evidence="1" type="ORF">ACFQKB_36310</name>
</gene>
<evidence type="ECO:0008006" key="3">
    <source>
        <dbReference type="Google" id="ProtNLM"/>
    </source>
</evidence>
<name>A0ABW2CU47_9ACTN</name>
<sequence>MAVEIRNAAEYPHKMPTTRSLARNIERWEDGTVVRISERYRILYCHVFGMSMDDLFGDGPDRAAPPPPSEGDAEAIGMMLAALMTSDRRFGGARIRRQATDYLSDVIEPRLHGPAPDEVRRRLFSVATEFVMRVAAMHLDADQASMAVSLLGRASSMAAESQDITLTAWTLSRRGEHEMHHAALAVRPAQKHAFIQQALAYTEGAAGVARAAPPIGRAFLTTKHALAWSMAGDRAQTQRVLGRVWDAYEAAGTAEEPHWMGPYGLGHLRHEEGRCYVNLGMGRDAVRAAEASLAERTEVRPRAFSLGILAIGHAQSLDVEQACATAHEFLQLASQVSSRRICIRTREVLDALAPYQNEPMVEDVQEAARPVLEVCGR</sequence>
<dbReference type="EMBL" id="JBHSXS010000036">
    <property type="protein sequence ID" value="MFC6885269.1"/>
    <property type="molecule type" value="Genomic_DNA"/>
</dbReference>
<proteinExistence type="predicted"/>
<accession>A0ABW2CU47</accession>
<organism evidence="1 2">
    <name type="scientific">Actinomadura yumaensis</name>
    <dbReference type="NCBI Taxonomy" id="111807"/>
    <lineage>
        <taxon>Bacteria</taxon>
        <taxon>Bacillati</taxon>
        <taxon>Actinomycetota</taxon>
        <taxon>Actinomycetes</taxon>
        <taxon>Streptosporangiales</taxon>
        <taxon>Thermomonosporaceae</taxon>
        <taxon>Actinomadura</taxon>
    </lineage>
</organism>
<keyword evidence="2" id="KW-1185">Reference proteome</keyword>
<protein>
    <recommendedName>
        <fullName evidence="3">Transcriptional regulator</fullName>
    </recommendedName>
</protein>
<dbReference type="RefSeq" id="WP_160825769.1">
    <property type="nucleotide sequence ID" value="NZ_JBHSXE010000001.1"/>
</dbReference>
<evidence type="ECO:0000313" key="2">
    <source>
        <dbReference type="Proteomes" id="UP001596380"/>
    </source>
</evidence>
<comment type="caution">
    <text evidence="1">The sequence shown here is derived from an EMBL/GenBank/DDBJ whole genome shotgun (WGS) entry which is preliminary data.</text>
</comment>
<dbReference type="Proteomes" id="UP001596380">
    <property type="component" value="Unassembled WGS sequence"/>
</dbReference>